<dbReference type="AlphaFoldDB" id="A0A0B7FSB5"/>
<evidence type="ECO:0000313" key="3">
    <source>
        <dbReference type="Proteomes" id="UP000059188"/>
    </source>
</evidence>
<dbReference type="Proteomes" id="UP000059188">
    <property type="component" value="Unassembled WGS sequence"/>
</dbReference>
<evidence type="ECO:0000256" key="1">
    <source>
        <dbReference type="SAM" id="MobiDB-lite"/>
    </source>
</evidence>
<sequence>MTLERTGDYRPITHPPHTNGAVVGCADKSSAVWSERNTGDLVGVAVKRGSSRSAVMRVPQSDSPVGGSRGDESAVGRERHAVDPAGMTVQRAQ</sequence>
<reference evidence="2 3" key="1">
    <citation type="submission" date="2014-11" db="EMBL/GenBank/DDBJ databases">
        <authorList>
            <person name="Wibberg Daniel"/>
        </authorList>
    </citation>
    <scope>NUCLEOTIDE SEQUENCE [LARGE SCALE GENOMIC DNA]</scope>
    <source>
        <strain evidence="2">Rhizoctonia solani AG1-IB 7/3/14</strain>
    </source>
</reference>
<feature type="region of interest" description="Disordered" evidence="1">
    <location>
        <begin position="1"/>
        <end position="21"/>
    </location>
</feature>
<feature type="region of interest" description="Disordered" evidence="1">
    <location>
        <begin position="53"/>
        <end position="93"/>
    </location>
</feature>
<keyword evidence="3" id="KW-1185">Reference proteome</keyword>
<dbReference type="EMBL" id="LN679137">
    <property type="protein sequence ID" value="CEL59057.1"/>
    <property type="molecule type" value="Genomic_DNA"/>
</dbReference>
<evidence type="ECO:0000313" key="2">
    <source>
        <dbReference type="EMBL" id="CEL59057.1"/>
    </source>
</evidence>
<gene>
    <name evidence="2" type="ORF">RSOLAG1IB_09044</name>
</gene>
<name>A0A0B7FSB5_THACB</name>
<dbReference type="PROSITE" id="PS51257">
    <property type="entry name" value="PROKAR_LIPOPROTEIN"/>
    <property type="match status" value="1"/>
</dbReference>
<protein>
    <submittedName>
        <fullName evidence="2">Uncharacterized protein</fullName>
    </submittedName>
</protein>
<accession>A0A0B7FSB5</accession>
<proteinExistence type="predicted"/>
<feature type="compositionally biased region" description="Basic and acidic residues" evidence="1">
    <location>
        <begin position="69"/>
        <end position="82"/>
    </location>
</feature>
<organism evidence="2 3">
    <name type="scientific">Thanatephorus cucumeris (strain AG1-IB / isolate 7/3/14)</name>
    <name type="common">Lettuce bottom rot fungus</name>
    <name type="synonym">Rhizoctonia solani</name>
    <dbReference type="NCBI Taxonomy" id="1108050"/>
    <lineage>
        <taxon>Eukaryota</taxon>
        <taxon>Fungi</taxon>
        <taxon>Dikarya</taxon>
        <taxon>Basidiomycota</taxon>
        <taxon>Agaricomycotina</taxon>
        <taxon>Agaricomycetes</taxon>
        <taxon>Cantharellales</taxon>
        <taxon>Ceratobasidiaceae</taxon>
        <taxon>Rhizoctonia</taxon>
        <taxon>Rhizoctonia solani AG-1</taxon>
    </lineage>
</organism>